<accession>A0A4Y7WLD1</accession>
<dbReference type="Proteomes" id="UP000298210">
    <property type="component" value="Unassembled WGS sequence"/>
</dbReference>
<sequence>MLLTVPLGIGLAIGLIVFLITVLLGRGKQSKKIVYVPSIIAISSSLGLFAYGFVVARGFEGAAYLFLSITIIISATFILFYSKRKLQK</sequence>
<feature type="transmembrane region" description="Helical" evidence="1">
    <location>
        <begin position="6"/>
        <end position="26"/>
    </location>
</feature>
<keyword evidence="1" id="KW-0472">Membrane</keyword>
<evidence type="ECO:0008006" key="4">
    <source>
        <dbReference type="Google" id="ProtNLM"/>
    </source>
</evidence>
<name>A0A4Y7WLD1_9BACI</name>
<comment type="caution">
    <text evidence="2">The sequence shown here is derived from an EMBL/GenBank/DDBJ whole genome shotgun (WGS) entry which is preliminary data.</text>
</comment>
<protein>
    <recommendedName>
        <fullName evidence="4">YesK-like protein</fullName>
    </recommendedName>
</protein>
<feature type="transmembrane region" description="Helical" evidence="1">
    <location>
        <begin position="33"/>
        <end position="56"/>
    </location>
</feature>
<organism evidence="2 3">
    <name type="scientific">Shouchella lehensis</name>
    <dbReference type="NCBI Taxonomy" id="300825"/>
    <lineage>
        <taxon>Bacteria</taxon>
        <taxon>Bacillati</taxon>
        <taxon>Bacillota</taxon>
        <taxon>Bacilli</taxon>
        <taxon>Bacillales</taxon>
        <taxon>Bacillaceae</taxon>
        <taxon>Shouchella</taxon>
    </lineage>
</organism>
<gene>
    <name evidence="2" type="ORF">E2L03_08485</name>
</gene>
<dbReference type="EMBL" id="SNUX01000002">
    <property type="protein sequence ID" value="TES49496.1"/>
    <property type="molecule type" value="Genomic_DNA"/>
</dbReference>
<reference evidence="2 3" key="1">
    <citation type="submission" date="2019-03" db="EMBL/GenBank/DDBJ databases">
        <authorList>
            <person name="Liu G."/>
        </authorList>
    </citation>
    <scope>NUCLEOTIDE SEQUENCE [LARGE SCALE GENOMIC DNA]</scope>
    <source>
        <strain evidence="2 3">DSM 19099</strain>
    </source>
</reference>
<feature type="transmembrane region" description="Helical" evidence="1">
    <location>
        <begin position="62"/>
        <end position="81"/>
    </location>
</feature>
<evidence type="ECO:0000313" key="2">
    <source>
        <dbReference type="EMBL" id="TES49496.1"/>
    </source>
</evidence>
<dbReference type="RefSeq" id="WP_055735744.1">
    <property type="nucleotide sequence ID" value="NZ_LDIM01000006.1"/>
</dbReference>
<keyword evidence="1" id="KW-0812">Transmembrane</keyword>
<evidence type="ECO:0000313" key="3">
    <source>
        <dbReference type="Proteomes" id="UP000298210"/>
    </source>
</evidence>
<proteinExistence type="predicted"/>
<evidence type="ECO:0000256" key="1">
    <source>
        <dbReference type="SAM" id="Phobius"/>
    </source>
</evidence>
<keyword evidence="1" id="KW-1133">Transmembrane helix</keyword>
<dbReference type="AlphaFoldDB" id="A0A4Y7WLD1"/>